<proteinExistence type="predicted"/>
<sequence>MVQGLGKASQRQESYKEPCLRGKGGAGLNQEVSHFLPHSSPCLRAERKARQTRRGEWEEKPWESAEPSAANGLSSPCESRMSHPPSHPSSRTCCTPASAKRKKLKASAPLPQAETKDVVSSVDNSVQSSTCTETLISLPGVCSNLLRFMANVGSGESNFKVNDFGLKKNPTPIIGENCERTQEILYSTKSLNDLGPKEWYVVDVSKESCPTSQNLGIMKEKENKGFSSFFQVNKKKQEQTASTLQYF</sequence>
<keyword evidence="3" id="KW-1185">Reference proteome</keyword>
<reference evidence="2 3" key="1">
    <citation type="journal article" date="2020" name="Mol. Biol. Evol.">
        <title>Interspecific Gene Flow and the Evolution of Specialization in Black and White Rhinoceros.</title>
        <authorList>
            <person name="Moodley Y."/>
            <person name="Westbury M.V."/>
            <person name="Russo I.M."/>
            <person name="Gopalakrishnan S."/>
            <person name="Rakotoarivelo A."/>
            <person name="Olsen R.A."/>
            <person name="Prost S."/>
            <person name="Tunstall T."/>
            <person name="Ryder O.A."/>
            <person name="Dalen L."/>
            <person name="Bruford M.W."/>
        </authorList>
    </citation>
    <scope>NUCLEOTIDE SEQUENCE [LARGE SCALE GENOMIC DNA]</scope>
    <source>
        <strain evidence="2">SBR-YM</strain>
        <tissue evidence="2">Skin</tissue>
    </source>
</reference>
<feature type="compositionally biased region" description="Basic and acidic residues" evidence="1">
    <location>
        <begin position="44"/>
        <end position="63"/>
    </location>
</feature>
<accession>A0A7J7E9V8</accession>
<evidence type="ECO:0000313" key="3">
    <source>
        <dbReference type="Proteomes" id="UP000551758"/>
    </source>
</evidence>
<dbReference type="PANTHER" id="PTHR21557">
    <property type="entry name" value="CORDON-BLEU"/>
    <property type="match status" value="1"/>
</dbReference>
<gene>
    <name evidence="2" type="ORF">HPG69_004111</name>
</gene>
<dbReference type="Proteomes" id="UP000551758">
    <property type="component" value="Unassembled WGS sequence"/>
</dbReference>
<protein>
    <submittedName>
        <fullName evidence="2">Uncharacterized protein</fullName>
    </submittedName>
</protein>
<dbReference type="InterPro" id="IPR039895">
    <property type="entry name" value="COBL-like"/>
</dbReference>
<feature type="region of interest" description="Disordered" evidence="1">
    <location>
        <begin position="43"/>
        <end position="98"/>
    </location>
</feature>
<name>A0A7J7E9V8_DICBM</name>
<dbReference type="AlphaFoldDB" id="A0A7J7E9V8"/>
<comment type="caution">
    <text evidence="2">The sequence shown here is derived from an EMBL/GenBank/DDBJ whole genome shotgun (WGS) entry which is preliminary data.</text>
</comment>
<feature type="region of interest" description="Disordered" evidence="1">
    <location>
        <begin position="1"/>
        <end position="24"/>
    </location>
</feature>
<feature type="compositionally biased region" description="Low complexity" evidence="1">
    <location>
        <begin position="82"/>
        <end position="98"/>
    </location>
</feature>
<dbReference type="EMBL" id="JACDTQ010003814">
    <property type="protein sequence ID" value="KAF5912441.1"/>
    <property type="molecule type" value="Genomic_DNA"/>
</dbReference>
<dbReference type="PANTHER" id="PTHR21557:SF2">
    <property type="entry name" value="CORDON-BLEU PROTEIN-LIKE 1"/>
    <property type="match status" value="1"/>
</dbReference>
<evidence type="ECO:0000313" key="2">
    <source>
        <dbReference type="EMBL" id="KAF5912441.1"/>
    </source>
</evidence>
<organism evidence="2 3">
    <name type="scientific">Diceros bicornis minor</name>
    <name type="common">South-central black rhinoceros</name>
    <dbReference type="NCBI Taxonomy" id="77932"/>
    <lineage>
        <taxon>Eukaryota</taxon>
        <taxon>Metazoa</taxon>
        <taxon>Chordata</taxon>
        <taxon>Craniata</taxon>
        <taxon>Vertebrata</taxon>
        <taxon>Euteleostomi</taxon>
        <taxon>Mammalia</taxon>
        <taxon>Eutheria</taxon>
        <taxon>Laurasiatheria</taxon>
        <taxon>Perissodactyla</taxon>
        <taxon>Rhinocerotidae</taxon>
        <taxon>Diceros</taxon>
    </lineage>
</organism>
<dbReference type="GO" id="GO:0003785">
    <property type="term" value="F:actin monomer binding"/>
    <property type="evidence" value="ECO:0007669"/>
    <property type="project" value="InterPro"/>
</dbReference>
<evidence type="ECO:0000256" key="1">
    <source>
        <dbReference type="SAM" id="MobiDB-lite"/>
    </source>
</evidence>